<dbReference type="PANTHER" id="PTHR35889:SF3">
    <property type="entry name" value="F-BOX DOMAIN-CONTAINING PROTEIN"/>
    <property type="match status" value="1"/>
</dbReference>
<evidence type="ECO:0000313" key="4">
    <source>
        <dbReference type="Proteomes" id="UP000593892"/>
    </source>
</evidence>
<protein>
    <submittedName>
        <fullName evidence="3">DUF1549 domain-containing protein</fullName>
    </submittedName>
</protein>
<keyword evidence="4" id="KW-1185">Reference proteome</keyword>
<dbReference type="PANTHER" id="PTHR35889">
    <property type="entry name" value="CYCLOINULO-OLIGOSACCHARIDE FRUCTANOTRANSFERASE-RELATED"/>
    <property type="match status" value="1"/>
</dbReference>
<feature type="domain" description="DUF1549" evidence="1">
    <location>
        <begin position="68"/>
        <end position="243"/>
    </location>
</feature>
<name>A0A7S7SH05_PALFE</name>
<organism evidence="3 4">
    <name type="scientific">Paludibaculum fermentans</name>
    <dbReference type="NCBI Taxonomy" id="1473598"/>
    <lineage>
        <taxon>Bacteria</taxon>
        <taxon>Pseudomonadati</taxon>
        <taxon>Acidobacteriota</taxon>
        <taxon>Terriglobia</taxon>
        <taxon>Bryobacterales</taxon>
        <taxon>Bryobacteraceae</taxon>
        <taxon>Paludibaculum</taxon>
    </lineage>
</organism>
<dbReference type="InterPro" id="IPR011444">
    <property type="entry name" value="DUF1549"/>
</dbReference>
<reference evidence="3 4" key="1">
    <citation type="submission" date="2020-10" db="EMBL/GenBank/DDBJ databases">
        <title>Complete genome sequence of Paludibaculum fermentans P105T, a facultatively anaerobic acidobacterium capable of dissimilatory Fe(III) reduction.</title>
        <authorList>
            <person name="Dedysh S.N."/>
            <person name="Beletsky A.V."/>
            <person name="Kulichevskaya I.S."/>
            <person name="Mardanov A.V."/>
            <person name="Ravin N.V."/>
        </authorList>
    </citation>
    <scope>NUCLEOTIDE SEQUENCE [LARGE SCALE GENOMIC DNA]</scope>
    <source>
        <strain evidence="3 4">P105</strain>
    </source>
</reference>
<dbReference type="EMBL" id="CP063849">
    <property type="protein sequence ID" value="QOY85387.1"/>
    <property type="molecule type" value="Genomic_DNA"/>
</dbReference>
<feature type="domain" description="DUF1553" evidence="2">
    <location>
        <begin position="341"/>
        <end position="587"/>
    </location>
</feature>
<accession>A0A7S7SH05</accession>
<dbReference type="AlphaFoldDB" id="A0A7S7SH05"/>
<gene>
    <name evidence="3" type="ORF">IRI77_21440</name>
</gene>
<dbReference type="Pfam" id="PF07583">
    <property type="entry name" value="PSCyt2"/>
    <property type="match status" value="1"/>
</dbReference>
<evidence type="ECO:0000313" key="3">
    <source>
        <dbReference type="EMBL" id="QOY85387.1"/>
    </source>
</evidence>
<dbReference type="KEGG" id="pfer:IRI77_21440"/>
<dbReference type="Pfam" id="PF07587">
    <property type="entry name" value="PSD1"/>
    <property type="match status" value="1"/>
</dbReference>
<sequence length="620" mass="68969">MEAAEQQPLSASGENCSFIAAPEKVLSRADRIRREAYDRTLAFAKAMPKSVAVRAAVSAADLPRRSFIDEEIFRKLEADGMAPATLASDEEFYRRIKLDLTGRIPTAAEIRAFVADANPAKRDDVIDKLLYSPEFVDKWTVWLGDLLQNSMTAANRNQNQEGRNRFHEYIKDAIDSGKSWREIAYQLVTATGNNYDRDTAGVNFMLRGFAPMGPAQDTYDLVTVRAATMFLGLGHYDCLLCHNGRGHLDAVSAWGAKTLRVDAQRMSSHFARISLSTYPGRDTADYYLNSTIVLDRTTGSYTLNTTYGNRPNRVAANINGVAVTNLTPLYRDGTAPGGDWRDSFAQKLTTDPMFARNYANRLWKAMFNLALAEPVDNLDPDRLNPNVPPPSGWEYQASHPVLLEKLAQAARDNDFNLRETLRLMVQSTAYQLSSRYDGDWDLTKVSTFARHLPRRLEAEEAHDAITKATGLLPAYSVGGWVEKVNWAMQLPEPTEPRSDGTANGFMNSFSRGNRDTQPRSTSGSVLMWLNMMNSTVVTNRVKATGTTASPYLAELAKNKVDEAVVQDLFLTFLSRSPSEYEKAVALKTLGKSGTATYTRAAAVEDLAWALINKTDFLFSY</sequence>
<proteinExistence type="predicted"/>
<dbReference type="InterPro" id="IPR022655">
    <property type="entry name" value="DUF1553"/>
</dbReference>
<evidence type="ECO:0000259" key="1">
    <source>
        <dbReference type="Pfam" id="PF07583"/>
    </source>
</evidence>
<dbReference type="Proteomes" id="UP000593892">
    <property type="component" value="Chromosome"/>
</dbReference>
<evidence type="ECO:0000259" key="2">
    <source>
        <dbReference type="Pfam" id="PF07587"/>
    </source>
</evidence>
<dbReference type="RefSeq" id="WP_194447057.1">
    <property type="nucleotide sequence ID" value="NZ_CP063849.1"/>
</dbReference>